<comment type="caution">
    <text evidence="4">The sequence shown here is derived from an EMBL/GenBank/DDBJ whole genome shotgun (WGS) entry which is preliminary data.</text>
</comment>
<dbReference type="EMBL" id="JASPKY010000163">
    <property type="protein sequence ID" value="KAK9729136.1"/>
    <property type="molecule type" value="Genomic_DNA"/>
</dbReference>
<evidence type="ECO:0000259" key="2">
    <source>
        <dbReference type="PROSITE" id="PS50275"/>
    </source>
</evidence>
<dbReference type="PANTHER" id="PTHR45662">
    <property type="entry name" value="PHOSPHATIDYLINOSITIDE PHOSPHATASE SAC1"/>
    <property type="match status" value="1"/>
</dbReference>
<protein>
    <submittedName>
        <fullName evidence="4">Inositol phosphatase</fullName>
    </submittedName>
</protein>
<dbReference type="Pfam" id="PF12456">
    <property type="entry name" value="hSac2"/>
    <property type="match status" value="1"/>
</dbReference>
<dbReference type="GO" id="GO:0005769">
    <property type="term" value="C:early endosome"/>
    <property type="evidence" value="ECO:0007669"/>
    <property type="project" value="TreeGrafter"/>
</dbReference>
<feature type="domain" description="SAC" evidence="2">
    <location>
        <begin position="177"/>
        <end position="519"/>
    </location>
</feature>
<feature type="compositionally biased region" description="Basic and acidic residues" evidence="1">
    <location>
        <begin position="1039"/>
        <end position="1055"/>
    </location>
</feature>
<feature type="region of interest" description="Disordered" evidence="1">
    <location>
        <begin position="1022"/>
        <end position="1056"/>
    </location>
</feature>
<dbReference type="GO" id="GO:0045334">
    <property type="term" value="C:clathrin-coated endocytic vesicle"/>
    <property type="evidence" value="ECO:0007669"/>
    <property type="project" value="TreeGrafter"/>
</dbReference>
<dbReference type="PROSITE" id="PS51791">
    <property type="entry name" value="HSAC2"/>
    <property type="match status" value="1"/>
</dbReference>
<dbReference type="PANTHER" id="PTHR45662:SF8">
    <property type="entry name" value="PHOSPHATIDYLINOSITIDE PHOSPHATASE SAC2"/>
    <property type="match status" value="1"/>
</dbReference>
<keyword evidence="5" id="KW-1185">Reference proteome</keyword>
<proteinExistence type="predicted"/>
<feature type="domain" description="HSac2" evidence="3">
    <location>
        <begin position="663"/>
        <end position="820"/>
    </location>
</feature>
<dbReference type="PROSITE" id="PS50275">
    <property type="entry name" value="SAC"/>
    <property type="match status" value="1"/>
</dbReference>
<dbReference type="GO" id="GO:2001135">
    <property type="term" value="P:regulation of endocytic recycling"/>
    <property type="evidence" value="ECO:0007669"/>
    <property type="project" value="TreeGrafter"/>
</dbReference>
<dbReference type="GO" id="GO:0046856">
    <property type="term" value="P:phosphatidylinositol dephosphorylation"/>
    <property type="evidence" value="ECO:0007669"/>
    <property type="project" value="TreeGrafter"/>
</dbReference>
<gene>
    <name evidence="4" type="ORF">QE152_g16105</name>
</gene>
<feature type="compositionally biased region" description="Polar residues" evidence="1">
    <location>
        <begin position="930"/>
        <end position="949"/>
    </location>
</feature>
<name>A0AAW1L6W2_POPJA</name>
<sequence length="1174" mass="133358">MEIFRTEDFFIFIKENLSLWWDRHTGSFIPKTDWDLTDADDPVCLGICHGIIGLVEHPSVFEARLLLIKEAVSVGKLHGNNEVFKIKSVAFLKMDGECDAQLQECPKHKSVVFHKSRRDMPLFDMQQRVSLSKTLGTLKSAGNAIKNTTQQAAAMATGVPMRRDKDRFEKSLVEEFHRIFTDTSSFYYSYTCDITSSLQRLCHLEKHNASKKKALWRTVNDKFFWNKHMLRHLIETNNPLCDPWILPIIQGYIQIEDCKVDIDDLRDTKSSPKYEVFKLCILSRRSRFRAGTRYKRRGVDENGECANYVETEQIIQYHHHEVSFVQVRGSVPVYWSQPGYKYRPPPRIDKGETETKTAFNKHFMNEIKTYGPICIINLIDQSGKEKVIWDAYSHHIFQYNSPYITYVTFDFHEYCRGMHFENVSLLINSIADIIKEMNYCWRDRQGHICSQAGVFRTNCIDCLDRTNVVQTALGKAVMEIQFCKLGLISPEGAIPDSIKHTFQLLWANNGDIISKQYAGTNALKGDYTRTGERKLAGIMKDGMNSANRYYKSHFTDSLRQCCLDLIHGNAVTESDVQDSWSHLYKIGNIAGELVPVAQPAYLPQIALTQEFELANAMYYMFRYYLSRFKDSARQGTIDLMLGNTVELETFSDSKSAPYDEDTGATAERVKWLIEDCKKMLINNPEMVLGSWGLINADPSTGDPQETEMDTILILTRDSYFVADYDDQVDKVTKYQKVPLTDITLLESGIPESLASIFKSRNRYCIRINYKVNNVGGYYHMFRSTNLRFFNNMTVVIKTEEEEIESLKSICEAFIVGLDIAGIHSIKYNQGHKLDKRKSKVITDGRGTNMYLDIVGLPQLTRNVSETQLLALKNAGTKALSNMTQQFSKLNKFSPRFKSKSKQAKFSIGFSKSNNYSSSDSEEDYENNIFQPSSSAGSGTSLHFDSNSSFGDKHSAEIEQGVEITENSKFVDPLLQERPETFLPSVGIVMGVSNEVPITKNILEKKDSLSSNEHSSQVNTVQLSSIMDTPEIQISDDQPANEKRQPPTSLRLDRKLSHSSGEVDINAGICDQEDETELEPSSIFIAGEARFDKNISQSQSESALKSKLTNLTSPVATVTKGLVSPLSKLAKGVQNLGANLDPRKMGGRQISDREVEEQRRLEEKWSICKTRLIAL</sequence>
<dbReference type="Proteomes" id="UP001458880">
    <property type="component" value="Unassembled WGS sequence"/>
</dbReference>
<evidence type="ECO:0000259" key="3">
    <source>
        <dbReference type="PROSITE" id="PS51791"/>
    </source>
</evidence>
<dbReference type="GO" id="GO:0043812">
    <property type="term" value="F:phosphatidylinositol-4-phosphate phosphatase activity"/>
    <property type="evidence" value="ECO:0007669"/>
    <property type="project" value="TreeGrafter"/>
</dbReference>
<evidence type="ECO:0000313" key="4">
    <source>
        <dbReference type="EMBL" id="KAK9729136.1"/>
    </source>
</evidence>
<dbReference type="AlphaFoldDB" id="A0AAW1L6W2"/>
<dbReference type="Pfam" id="PF02383">
    <property type="entry name" value="Syja_N"/>
    <property type="match status" value="1"/>
</dbReference>
<reference evidence="4 5" key="1">
    <citation type="journal article" date="2024" name="BMC Genomics">
        <title>De novo assembly and annotation of Popillia japonica's genome with initial clues to its potential as an invasive pest.</title>
        <authorList>
            <person name="Cucini C."/>
            <person name="Boschi S."/>
            <person name="Funari R."/>
            <person name="Cardaioli E."/>
            <person name="Iannotti N."/>
            <person name="Marturano G."/>
            <person name="Paoli F."/>
            <person name="Bruttini M."/>
            <person name="Carapelli A."/>
            <person name="Frati F."/>
            <person name="Nardi F."/>
        </authorList>
    </citation>
    <scope>NUCLEOTIDE SEQUENCE [LARGE SCALE GENOMIC DNA]</scope>
    <source>
        <strain evidence="4">DMR45628</strain>
    </source>
</reference>
<feature type="region of interest" description="Disordered" evidence="1">
    <location>
        <begin position="930"/>
        <end position="951"/>
    </location>
</feature>
<dbReference type="InterPro" id="IPR022158">
    <property type="entry name" value="Inositol_phosphatase"/>
</dbReference>
<dbReference type="InterPro" id="IPR002013">
    <property type="entry name" value="SAC_dom"/>
</dbReference>
<evidence type="ECO:0000256" key="1">
    <source>
        <dbReference type="SAM" id="MobiDB-lite"/>
    </source>
</evidence>
<accession>A0AAW1L6W2</accession>
<dbReference type="InterPro" id="IPR034753">
    <property type="entry name" value="hSac2"/>
</dbReference>
<evidence type="ECO:0000313" key="5">
    <source>
        <dbReference type="Proteomes" id="UP001458880"/>
    </source>
</evidence>
<organism evidence="4 5">
    <name type="scientific">Popillia japonica</name>
    <name type="common">Japanese beetle</name>
    <dbReference type="NCBI Taxonomy" id="7064"/>
    <lineage>
        <taxon>Eukaryota</taxon>
        <taxon>Metazoa</taxon>
        <taxon>Ecdysozoa</taxon>
        <taxon>Arthropoda</taxon>
        <taxon>Hexapoda</taxon>
        <taxon>Insecta</taxon>
        <taxon>Pterygota</taxon>
        <taxon>Neoptera</taxon>
        <taxon>Endopterygota</taxon>
        <taxon>Coleoptera</taxon>
        <taxon>Polyphaga</taxon>
        <taxon>Scarabaeiformia</taxon>
        <taxon>Scarabaeidae</taxon>
        <taxon>Rutelinae</taxon>
        <taxon>Popillia</taxon>
    </lineage>
</organism>